<evidence type="ECO:0008006" key="3">
    <source>
        <dbReference type="Google" id="ProtNLM"/>
    </source>
</evidence>
<proteinExistence type="predicted"/>
<dbReference type="RefSeq" id="WP_210052346.1">
    <property type="nucleotide sequence ID" value="NZ_BAAAMH010000036.1"/>
</dbReference>
<evidence type="ECO:0000313" key="1">
    <source>
        <dbReference type="EMBL" id="MBP2415374.1"/>
    </source>
</evidence>
<name>A0ABS4Z2V5_9ACTN</name>
<comment type="caution">
    <text evidence="1">The sequence shown here is derived from an EMBL/GenBank/DDBJ whole genome shotgun (WGS) entry which is preliminary data.</text>
</comment>
<dbReference type="EMBL" id="JAGIOB010000001">
    <property type="protein sequence ID" value="MBP2415374.1"/>
    <property type="molecule type" value="Genomic_DNA"/>
</dbReference>
<protein>
    <recommendedName>
        <fullName evidence="3">AAA domain-containing protein</fullName>
    </recommendedName>
</protein>
<evidence type="ECO:0000313" key="2">
    <source>
        <dbReference type="Proteomes" id="UP000758168"/>
    </source>
</evidence>
<sequence>MHLIMLFGPSAVGKMTVGRELSAITGYPLFHNHMSIEPVLDIFPWGSPGFVRLTEQLRRGVVEEAVAAGMPGLVFTYVWALEDPGDREYVDRLTEPVRQAGGRLDFVELYADQATRLAREGTPLRLEHKRSKRDLDATRQRLLADDVAHQLSTRGDFVYPEQHLRVDNSRLSPAEAAARIAAGLRL</sequence>
<dbReference type="InterPro" id="IPR027417">
    <property type="entry name" value="P-loop_NTPase"/>
</dbReference>
<accession>A0ABS4Z2V5</accession>
<gene>
    <name evidence="1" type="ORF">JOF54_000296</name>
</gene>
<organism evidence="1 2">
    <name type="scientific">Microlunatus capsulatus</name>
    <dbReference type="NCBI Taxonomy" id="99117"/>
    <lineage>
        <taxon>Bacteria</taxon>
        <taxon>Bacillati</taxon>
        <taxon>Actinomycetota</taxon>
        <taxon>Actinomycetes</taxon>
        <taxon>Propionibacteriales</taxon>
        <taxon>Propionibacteriaceae</taxon>
        <taxon>Microlunatus</taxon>
    </lineage>
</organism>
<dbReference type="Proteomes" id="UP000758168">
    <property type="component" value="Unassembled WGS sequence"/>
</dbReference>
<dbReference type="SUPFAM" id="SSF52540">
    <property type="entry name" value="P-loop containing nucleoside triphosphate hydrolases"/>
    <property type="match status" value="1"/>
</dbReference>
<dbReference type="Gene3D" id="3.40.50.300">
    <property type="entry name" value="P-loop containing nucleotide triphosphate hydrolases"/>
    <property type="match status" value="1"/>
</dbReference>
<reference evidence="1 2" key="1">
    <citation type="submission" date="2021-03" db="EMBL/GenBank/DDBJ databases">
        <title>Sequencing the genomes of 1000 actinobacteria strains.</title>
        <authorList>
            <person name="Klenk H.-P."/>
        </authorList>
    </citation>
    <scope>NUCLEOTIDE SEQUENCE [LARGE SCALE GENOMIC DNA]</scope>
    <source>
        <strain evidence="1 2">DSM 12936</strain>
    </source>
</reference>
<keyword evidence="2" id="KW-1185">Reference proteome</keyword>